<dbReference type="RefSeq" id="WP_243306934.1">
    <property type="nucleotide sequence ID" value="NZ_JALGBI010000001.1"/>
</dbReference>
<evidence type="ECO:0000313" key="8">
    <source>
        <dbReference type="Proteomes" id="UP001139447"/>
    </source>
</evidence>
<comment type="subcellular location">
    <subcellularLocation>
        <location evidence="1">Cell membrane</location>
        <topology evidence="1">Multi-pass membrane protein</topology>
    </subcellularLocation>
</comment>
<sequence length="433" mass="47796">MKKSTFSRDFKILFSGNIGAHGISFLFATLVARLYPPERFADLGLFVSITTILSMLFTARLEFAVVTSQSDEKAETLCRTGIAFSAIGAVLVTAGMAIAFLLGHLPSWMIFAGFSAFFLSSTKFFTQLASRKGMYSVLAHNKFIVAFLTNIVQCLLFFASVGLVAGYFLGTYVSQMILARKITLEKLPFQRSTFLNNIRTSFKENLNFAKYDLPADIINFASSQTPIFLLPLYYGSTLAGLYVFVDRVFSAPASLIGASVSQIFFERATKAYAADKPALKFLTISIYNRIAGLGLCFTVIILLLGPNIFQLLFGANWVEAGRLAAALVSLVVLSLATSPLSMLFAVTGRQRELLIYNVIVAASRFLSILIPWFFTKDFYFTIIIYAAANFFLRLLMGWRSLTIIDVHLFKAKRTLAITAALVAAEVASIFIFS</sequence>
<feature type="transmembrane region" description="Helical" evidence="6">
    <location>
        <begin position="286"/>
        <end position="304"/>
    </location>
</feature>
<feature type="transmembrane region" description="Helical" evidence="6">
    <location>
        <begin position="108"/>
        <end position="126"/>
    </location>
</feature>
<feature type="transmembrane region" description="Helical" evidence="6">
    <location>
        <begin position="415"/>
        <end position="432"/>
    </location>
</feature>
<evidence type="ECO:0000313" key="7">
    <source>
        <dbReference type="EMBL" id="MCJ0764327.1"/>
    </source>
</evidence>
<dbReference type="PANTHER" id="PTHR30250">
    <property type="entry name" value="PST FAMILY PREDICTED COLANIC ACID TRANSPORTER"/>
    <property type="match status" value="1"/>
</dbReference>
<reference evidence="7" key="1">
    <citation type="submission" date="2022-03" db="EMBL/GenBank/DDBJ databases">
        <authorList>
            <person name="Woo C.Y."/>
        </authorList>
    </citation>
    <scope>NUCLEOTIDE SEQUENCE</scope>
    <source>
        <strain evidence="7">CYS-02</strain>
    </source>
</reference>
<evidence type="ECO:0000256" key="1">
    <source>
        <dbReference type="ARBA" id="ARBA00004651"/>
    </source>
</evidence>
<dbReference type="AlphaFoldDB" id="A0A9X1VYG7"/>
<gene>
    <name evidence="7" type="ORF">MMF98_14010</name>
</gene>
<accession>A0A9X1VYG7</accession>
<feature type="transmembrane region" description="Helical" evidence="6">
    <location>
        <begin position="378"/>
        <end position="395"/>
    </location>
</feature>
<dbReference type="Pfam" id="PF13440">
    <property type="entry name" value="Polysacc_synt_3"/>
    <property type="match status" value="1"/>
</dbReference>
<comment type="caution">
    <text evidence="7">The sequence shown here is derived from an EMBL/GenBank/DDBJ whole genome shotgun (WGS) entry which is preliminary data.</text>
</comment>
<feature type="transmembrane region" description="Helical" evidence="6">
    <location>
        <begin position="82"/>
        <end position="102"/>
    </location>
</feature>
<evidence type="ECO:0000256" key="4">
    <source>
        <dbReference type="ARBA" id="ARBA00022989"/>
    </source>
</evidence>
<dbReference type="GO" id="GO:0005886">
    <property type="term" value="C:plasma membrane"/>
    <property type="evidence" value="ECO:0007669"/>
    <property type="project" value="UniProtKB-SubCell"/>
</dbReference>
<evidence type="ECO:0000256" key="3">
    <source>
        <dbReference type="ARBA" id="ARBA00022692"/>
    </source>
</evidence>
<keyword evidence="4 6" id="KW-1133">Transmembrane helix</keyword>
<dbReference type="InterPro" id="IPR050833">
    <property type="entry name" value="Poly_Biosynth_Transport"/>
</dbReference>
<keyword evidence="8" id="KW-1185">Reference proteome</keyword>
<feature type="transmembrane region" description="Helical" evidence="6">
    <location>
        <begin position="353"/>
        <end position="372"/>
    </location>
</feature>
<feature type="transmembrane region" description="Helical" evidence="6">
    <location>
        <begin position="147"/>
        <end position="169"/>
    </location>
</feature>
<dbReference type="Proteomes" id="UP001139447">
    <property type="component" value="Unassembled WGS sequence"/>
</dbReference>
<feature type="transmembrane region" description="Helical" evidence="6">
    <location>
        <begin position="12"/>
        <end position="31"/>
    </location>
</feature>
<dbReference type="EMBL" id="JALGBI010000001">
    <property type="protein sequence ID" value="MCJ0764327.1"/>
    <property type="molecule type" value="Genomic_DNA"/>
</dbReference>
<keyword evidence="5 6" id="KW-0472">Membrane</keyword>
<evidence type="ECO:0000256" key="2">
    <source>
        <dbReference type="ARBA" id="ARBA00022475"/>
    </source>
</evidence>
<protein>
    <submittedName>
        <fullName evidence="7">Lipopolysaccharide biosynthesis protein</fullName>
    </submittedName>
</protein>
<feature type="transmembrane region" description="Helical" evidence="6">
    <location>
        <begin position="43"/>
        <end position="61"/>
    </location>
</feature>
<evidence type="ECO:0000256" key="6">
    <source>
        <dbReference type="SAM" id="Phobius"/>
    </source>
</evidence>
<keyword evidence="3 6" id="KW-0812">Transmembrane</keyword>
<name>A0A9X1VYG7_9BURK</name>
<feature type="transmembrane region" description="Helical" evidence="6">
    <location>
        <begin position="324"/>
        <end position="346"/>
    </location>
</feature>
<keyword evidence="2" id="KW-1003">Cell membrane</keyword>
<dbReference type="PANTHER" id="PTHR30250:SF11">
    <property type="entry name" value="O-ANTIGEN TRANSPORTER-RELATED"/>
    <property type="match status" value="1"/>
</dbReference>
<organism evidence="7 8">
    <name type="scientific">Variovorax terrae</name>
    <dbReference type="NCBI Taxonomy" id="2923278"/>
    <lineage>
        <taxon>Bacteria</taxon>
        <taxon>Pseudomonadati</taxon>
        <taxon>Pseudomonadota</taxon>
        <taxon>Betaproteobacteria</taxon>
        <taxon>Burkholderiales</taxon>
        <taxon>Comamonadaceae</taxon>
        <taxon>Variovorax</taxon>
    </lineage>
</organism>
<evidence type="ECO:0000256" key="5">
    <source>
        <dbReference type="ARBA" id="ARBA00023136"/>
    </source>
</evidence>
<proteinExistence type="predicted"/>